<dbReference type="EMBL" id="LAZR01054092">
    <property type="protein sequence ID" value="KKK79300.1"/>
    <property type="molecule type" value="Genomic_DNA"/>
</dbReference>
<evidence type="ECO:0000313" key="2">
    <source>
        <dbReference type="EMBL" id="KKK79300.1"/>
    </source>
</evidence>
<keyword evidence="1" id="KW-0472">Membrane</keyword>
<comment type="caution">
    <text evidence="2">The sequence shown here is derived from an EMBL/GenBank/DDBJ whole genome shotgun (WGS) entry which is preliminary data.</text>
</comment>
<name>A0A0F8YZK2_9ZZZZ</name>
<sequence length="67" mass="7472">IVRIVILQSIVVIIAMIIHIVACVKEIFMIFLTHPLVYCSQGFLNKKDIYIAPKGHHAQTTGKAQGQ</sequence>
<feature type="transmembrane region" description="Helical" evidence="1">
    <location>
        <begin position="6"/>
        <end position="24"/>
    </location>
</feature>
<reference evidence="2" key="1">
    <citation type="journal article" date="2015" name="Nature">
        <title>Complex archaea that bridge the gap between prokaryotes and eukaryotes.</title>
        <authorList>
            <person name="Spang A."/>
            <person name="Saw J.H."/>
            <person name="Jorgensen S.L."/>
            <person name="Zaremba-Niedzwiedzka K."/>
            <person name="Martijn J."/>
            <person name="Lind A.E."/>
            <person name="van Eijk R."/>
            <person name="Schleper C."/>
            <person name="Guy L."/>
            <person name="Ettema T.J."/>
        </authorList>
    </citation>
    <scope>NUCLEOTIDE SEQUENCE</scope>
</reference>
<gene>
    <name evidence="2" type="ORF">LCGC14_2834900</name>
</gene>
<protein>
    <submittedName>
        <fullName evidence="2">Uncharacterized protein</fullName>
    </submittedName>
</protein>
<proteinExistence type="predicted"/>
<accession>A0A0F8YZK2</accession>
<evidence type="ECO:0000256" key="1">
    <source>
        <dbReference type="SAM" id="Phobius"/>
    </source>
</evidence>
<organism evidence="2">
    <name type="scientific">marine sediment metagenome</name>
    <dbReference type="NCBI Taxonomy" id="412755"/>
    <lineage>
        <taxon>unclassified sequences</taxon>
        <taxon>metagenomes</taxon>
        <taxon>ecological metagenomes</taxon>
    </lineage>
</organism>
<dbReference type="AlphaFoldDB" id="A0A0F8YZK2"/>
<keyword evidence="1" id="KW-0812">Transmembrane</keyword>
<keyword evidence="1" id="KW-1133">Transmembrane helix</keyword>
<feature type="non-terminal residue" evidence="2">
    <location>
        <position position="1"/>
    </location>
</feature>